<dbReference type="SUPFAM" id="SSF52218">
    <property type="entry name" value="Flavoproteins"/>
    <property type="match status" value="1"/>
</dbReference>
<proteinExistence type="predicted"/>
<dbReference type="GO" id="GO:0005829">
    <property type="term" value="C:cytosol"/>
    <property type="evidence" value="ECO:0007669"/>
    <property type="project" value="TreeGrafter"/>
</dbReference>
<dbReference type="Proteomes" id="UP000242415">
    <property type="component" value="Unassembled WGS sequence"/>
</dbReference>
<dbReference type="PANTHER" id="PTHR30543">
    <property type="entry name" value="CHROMATE REDUCTASE"/>
    <property type="match status" value="1"/>
</dbReference>
<dbReference type="Gene3D" id="3.40.50.360">
    <property type="match status" value="1"/>
</dbReference>
<dbReference type="InterPro" id="IPR029039">
    <property type="entry name" value="Flavoprotein-like_sf"/>
</dbReference>
<dbReference type="GO" id="GO:0010181">
    <property type="term" value="F:FMN binding"/>
    <property type="evidence" value="ECO:0007669"/>
    <property type="project" value="TreeGrafter"/>
</dbReference>
<dbReference type="AlphaFoldDB" id="A0A1H3R278"/>
<gene>
    <name evidence="2" type="ORF">SAMN05444365_10711</name>
</gene>
<accession>A0A1H3R278</accession>
<name>A0A1H3R278_9ACTN</name>
<evidence type="ECO:0000313" key="3">
    <source>
        <dbReference type="Proteomes" id="UP000242415"/>
    </source>
</evidence>
<dbReference type="EMBL" id="FNPH01000007">
    <property type="protein sequence ID" value="SDZ19696.1"/>
    <property type="molecule type" value="Genomic_DNA"/>
</dbReference>
<organism evidence="2 3">
    <name type="scientific">Micromonospora pattaloongensis</name>
    <dbReference type="NCBI Taxonomy" id="405436"/>
    <lineage>
        <taxon>Bacteria</taxon>
        <taxon>Bacillati</taxon>
        <taxon>Actinomycetota</taxon>
        <taxon>Actinomycetes</taxon>
        <taxon>Micromonosporales</taxon>
        <taxon>Micromonosporaceae</taxon>
        <taxon>Micromonospora</taxon>
    </lineage>
</organism>
<evidence type="ECO:0000313" key="2">
    <source>
        <dbReference type="EMBL" id="SDZ19696.1"/>
    </source>
</evidence>
<dbReference type="RefSeq" id="WP_091558907.1">
    <property type="nucleotide sequence ID" value="NZ_FNPH01000007.1"/>
</dbReference>
<reference evidence="3" key="1">
    <citation type="submission" date="2016-10" db="EMBL/GenBank/DDBJ databases">
        <authorList>
            <person name="Varghese N."/>
            <person name="Submissions S."/>
        </authorList>
    </citation>
    <scope>NUCLEOTIDE SEQUENCE [LARGE SCALE GENOMIC DNA]</scope>
    <source>
        <strain evidence="3">DSM 45245</strain>
    </source>
</reference>
<dbReference type="PANTHER" id="PTHR30543:SF21">
    <property type="entry name" value="NAD(P)H-DEPENDENT FMN REDUCTASE LOT6"/>
    <property type="match status" value="1"/>
</dbReference>
<dbReference type="Pfam" id="PF03358">
    <property type="entry name" value="FMN_red"/>
    <property type="match status" value="1"/>
</dbReference>
<dbReference type="InterPro" id="IPR005025">
    <property type="entry name" value="FMN_Rdtase-like_dom"/>
</dbReference>
<protein>
    <submittedName>
        <fullName evidence="2">NAD(P)H-dependent FMN reductase</fullName>
    </submittedName>
</protein>
<dbReference type="STRING" id="405436.SAMN05444365_10711"/>
<dbReference type="OrthoDB" id="9812295at2"/>
<sequence length="197" mass="21464">MTESPYRLAVILASVRSGRFGPVVAKWCTRQAEQRGDVVVDLIDLAETPLPVAGQATPVVTGQYEAEDVRAFAERIGRADAFVVVTPEYNHGYPGALKIAIDAVNPEWHAKPVGFVSYGGISGGLRAVEQLRVVFAELHPVTVRETVSFAMCHGKFGERGEPLESGPVNQAARALLDQIAWWARVLRDARAARPYRA</sequence>
<feature type="domain" description="NADPH-dependent FMN reductase-like" evidence="1">
    <location>
        <begin position="7"/>
        <end position="151"/>
    </location>
</feature>
<dbReference type="InterPro" id="IPR050712">
    <property type="entry name" value="NAD(P)H-dep_reductase"/>
</dbReference>
<keyword evidence="3" id="KW-1185">Reference proteome</keyword>
<evidence type="ECO:0000259" key="1">
    <source>
        <dbReference type="Pfam" id="PF03358"/>
    </source>
</evidence>
<dbReference type="GO" id="GO:0016491">
    <property type="term" value="F:oxidoreductase activity"/>
    <property type="evidence" value="ECO:0007669"/>
    <property type="project" value="InterPro"/>
</dbReference>